<dbReference type="Gene3D" id="3.80.10.10">
    <property type="entry name" value="Ribonuclease Inhibitor"/>
    <property type="match status" value="2"/>
</dbReference>
<dbReference type="SUPFAM" id="SSF52047">
    <property type="entry name" value="RNI-like"/>
    <property type="match status" value="1"/>
</dbReference>
<dbReference type="SUPFAM" id="SSF52058">
    <property type="entry name" value="L domain-like"/>
    <property type="match status" value="1"/>
</dbReference>
<comment type="catalytic activity">
    <reaction evidence="25">
        <text>L-threonyl-[protein] + ATP = O-phospho-L-threonyl-[protein] + ADP + H(+)</text>
        <dbReference type="Rhea" id="RHEA:46608"/>
        <dbReference type="Rhea" id="RHEA-COMP:11060"/>
        <dbReference type="Rhea" id="RHEA-COMP:11605"/>
        <dbReference type="ChEBI" id="CHEBI:15378"/>
        <dbReference type="ChEBI" id="CHEBI:30013"/>
        <dbReference type="ChEBI" id="CHEBI:30616"/>
        <dbReference type="ChEBI" id="CHEBI:61977"/>
        <dbReference type="ChEBI" id="CHEBI:456216"/>
        <dbReference type="EC" id="2.7.11.1"/>
    </reaction>
</comment>
<keyword evidence="10" id="KW-0433">Leucine-rich repeat</keyword>
<keyword evidence="16 31" id="KW-0418">Kinase</keyword>
<keyword evidence="13 29" id="KW-0732">Signal</keyword>
<evidence type="ECO:0000256" key="4">
    <source>
        <dbReference type="ARBA" id="ARBA00004479"/>
    </source>
</evidence>
<dbReference type="Gene3D" id="1.10.510.10">
    <property type="entry name" value="Transferase(Phosphotransferase) domain 1"/>
    <property type="match status" value="2"/>
</dbReference>
<dbReference type="GO" id="GO:0006952">
    <property type="term" value="P:defense response"/>
    <property type="evidence" value="ECO:0007669"/>
    <property type="project" value="UniProtKB-KW"/>
</dbReference>
<gene>
    <name evidence="31" type="ORF">DEO72_LG10g3143</name>
</gene>
<dbReference type="InterPro" id="IPR001611">
    <property type="entry name" value="Leu-rich_rpt"/>
</dbReference>
<dbReference type="PROSITE" id="PS50011">
    <property type="entry name" value="PROTEIN_KINASE_DOM"/>
    <property type="match status" value="2"/>
</dbReference>
<dbReference type="GO" id="GO:0005524">
    <property type="term" value="F:ATP binding"/>
    <property type="evidence" value="ECO:0007669"/>
    <property type="project" value="UniProtKB-UniRule"/>
</dbReference>
<evidence type="ECO:0000256" key="8">
    <source>
        <dbReference type="ARBA" id="ARBA00022527"/>
    </source>
</evidence>
<evidence type="ECO:0000256" key="14">
    <source>
        <dbReference type="ARBA" id="ARBA00022737"/>
    </source>
</evidence>
<keyword evidence="18 27" id="KW-0067">ATP-binding</keyword>
<evidence type="ECO:0000256" key="9">
    <source>
        <dbReference type="ARBA" id="ARBA00022553"/>
    </source>
</evidence>
<evidence type="ECO:0000256" key="5">
    <source>
        <dbReference type="ARBA" id="ARBA00012513"/>
    </source>
</evidence>
<keyword evidence="17" id="KW-0611">Plant defense</keyword>
<evidence type="ECO:0000256" key="15">
    <source>
        <dbReference type="ARBA" id="ARBA00022741"/>
    </source>
</evidence>
<sequence length="1288" mass="142352">MANCVCSLLLMAFYMMAELSSAIDSINQEREALLHSGWWNDYPNISDHCDWEGINCNEVGSVTDIVRGPLRIPSSKGWIHKLNVTAFPNLVKLDLYGMGLRGSIPKDIGSLTNLTTLVLANNSLQGSIPAQLGNLTQLEMLSLSENSLSGLIPSTLGQLINLQILNLESNKLQGRIPTEMGNLTKLQTLHLSRNLFTGLIPSALGQLENLMDFFFQSNQITGPIPVEFGNLKSLQTLHLSNNSLNGSIPHTLGQLENLVHLYLNYNEIEGQIPEELGNLSKLEILQLSYNRISGLLPPKLLQMDKVFCLHLSSNQLYGSIPLETMKCPHTVDLSYNLLNGSITSQIGCVSDLNLSHNFLVGEISSLLRMSFVLSRLDLSYNNLSGKIHKELATLSYINLSYNSFDFSQDLDSKSNLPDYCFFQEDSLIDDNDMPNFTYCHLFNQTNPQDRKSNPMIMLIVLPIIFFNLLVLLPTIYCSRCIPKKKCEGISTKNGDLFSIWNYDGKIAFEDIIEATEDFDLKYCIGTGAYGCVYRAQLPNGNIVALKKLHRVESQNPSFDKSFRNEVKMLTEIRHKNIVKLHGFCLHNRCKFLVYSIHGKGPPIVHRDITSSNVLLNSQLETYISDFGTARLLDPDSSNQTLVVGTRGYIAPELAYTLSVTQKCDVYSFGVVTLETLMGKHPGELISSLSHPRTKNMLVKDLLDSRLPLPLEKEAQDINLVITMALLCLCSRPNMRPSMQQVAEKLSTKSSRPSTPTSRATLTSAKASIPPVRASTPTRSTSRSSTPTTARPSLAPPKTSQRSAKPTLRSSTPSKAFGVSAPPSRPSSASKARPGPPAAKNPVPSRGSSPSVRSRPWEPSQMPGFSLDAPPNLKTSLIDRPASATRTRPAAPNSRSSSVDTSSNGKSRRQASTPTKGRTSTGLVHNNHTSMQVLSRARFTDANDESPVVIGTKMVERVVNMRKLAPPKHDDYHSSRDNAYGKSSSVESKQGAREFMTEIDLISNIRHPNLVELIGCCIEGSNRILVYEFMENNSLASSLLGSKSKYVALDWPKRAAICRGTASGLLFLHEEAQPNIVHRDIKASNILLDGNFNPKIGDFGLAKLFPDNVTHVSTRVAGTVGYLAPEYALLGQLTKKADIYSFGILMLEIISGKSSSIAAFDEDYLVLVEWAWKLKEENRLLDLVDSELSEYDESEVYRFLVVALFCTQSASQHRPSMKQVLEMLSREVHLNEKALTEPGIYKWQSTGKRGGSLNETSSQAIKHRKTENPHEAASAHFSGSDIVTEMLPR</sequence>
<keyword evidence="8" id="KW-0723">Serine/threonine-protein kinase</keyword>
<evidence type="ECO:0000256" key="25">
    <source>
        <dbReference type="ARBA" id="ARBA00047899"/>
    </source>
</evidence>
<evidence type="ECO:0000256" key="12">
    <source>
        <dbReference type="ARBA" id="ARBA00022692"/>
    </source>
</evidence>
<dbReference type="GO" id="GO:0009653">
    <property type="term" value="P:anatomical structure morphogenesis"/>
    <property type="evidence" value="ECO:0007669"/>
    <property type="project" value="UniProtKB-ARBA"/>
</dbReference>
<feature type="compositionally biased region" description="Basic and acidic residues" evidence="28">
    <location>
        <begin position="966"/>
        <end position="975"/>
    </location>
</feature>
<protein>
    <recommendedName>
        <fullName evidence="5">non-specific serine/threonine protein kinase</fullName>
        <ecNumber evidence="5">2.7.11.1</ecNumber>
    </recommendedName>
</protein>
<evidence type="ECO:0000313" key="31">
    <source>
        <dbReference type="EMBL" id="QCE11905.1"/>
    </source>
</evidence>
<dbReference type="FunFam" id="3.80.10.10:FF:000095">
    <property type="entry name" value="LRR receptor-like serine/threonine-protein kinase GSO1"/>
    <property type="match status" value="1"/>
</dbReference>
<evidence type="ECO:0000256" key="16">
    <source>
        <dbReference type="ARBA" id="ARBA00022777"/>
    </source>
</evidence>
<evidence type="ECO:0000256" key="7">
    <source>
        <dbReference type="ARBA" id="ARBA00022525"/>
    </source>
</evidence>
<keyword evidence="23" id="KW-0325">Glycoprotein</keyword>
<feature type="signal peptide" evidence="29">
    <location>
        <begin position="1"/>
        <end position="22"/>
    </location>
</feature>
<dbReference type="InterPro" id="IPR011009">
    <property type="entry name" value="Kinase-like_dom_sf"/>
</dbReference>
<comment type="similarity">
    <text evidence="24">Belongs to the polygalacturonase-inhibiting protein family.</text>
</comment>
<dbReference type="SMART" id="SM00220">
    <property type="entry name" value="S_TKc"/>
    <property type="match status" value="2"/>
</dbReference>
<evidence type="ECO:0000256" key="21">
    <source>
        <dbReference type="ARBA" id="ARBA00023157"/>
    </source>
</evidence>
<comment type="subcellular location">
    <subcellularLocation>
        <location evidence="3">Cell membrane</location>
    </subcellularLocation>
    <subcellularLocation>
        <location evidence="1">Membrane</location>
        <topology evidence="1">Peripheral membrane protein</topology>
    </subcellularLocation>
    <subcellularLocation>
        <location evidence="4">Membrane</location>
        <topology evidence="4">Single-pass type I membrane protein</topology>
    </subcellularLocation>
    <subcellularLocation>
        <location evidence="2">Secreted</location>
        <location evidence="2">Cell wall</location>
    </subcellularLocation>
</comment>
<dbReference type="GO" id="GO:0004674">
    <property type="term" value="F:protein serine/threonine kinase activity"/>
    <property type="evidence" value="ECO:0007669"/>
    <property type="project" value="UniProtKB-KW"/>
</dbReference>
<proteinExistence type="inferred from homology"/>
<dbReference type="EMBL" id="CP039354">
    <property type="protein sequence ID" value="QCE11905.1"/>
    <property type="molecule type" value="Genomic_DNA"/>
</dbReference>
<feature type="region of interest" description="Disordered" evidence="28">
    <location>
        <begin position="739"/>
        <end position="937"/>
    </location>
</feature>
<evidence type="ECO:0000256" key="19">
    <source>
        <dbReference type="ARBA" id="ARBA00022989"/>
    </source>
</evidence>
<dbReference type="Pfam" id="PF07714">
    <property type="entry name" value="PK_Tyr_Ser-Thr"/>
    <property type="match status" value="1"/>
</dbReference>
<feature type="region of interest" description="Disordered" evidence="28">
    <location>
        <begin position="1245"/>
        <end position="1288"/>
    </location>
</feature>
<dbReference type="SUPFAM" id="SSF56112">
    <property type="entry name" value="Protein kinase-like (PK-like)"/>
    <property type="match status" value="2"/>
</dbReference>
<keyword evidence="22 31" id="KW-0675">Receptor</keyword>
<evidence type="ECO:0000256" key="18">
    <source>
        <dbReference type="ARBA" id="ARBA00022840"/>
    </source>
</evidence>
<dbReference type="EC" id="2.7.11.1" evidence="5"/>
<evidence type="ECO:0000313" key="32">
    <source>
        <dbReference type="Proteomes" id="UP000501690"/>
    </source>
</evidence>
<dbReference type="GO" id="GO:0005886">
    <property type="term" value="C:plasma membrane"/>
    <property type="evidence" value="ECO:0007669"/>
    <property type="project" value="UniProtKB-SubCell"/>
</dbReference>
<evidence type="ECO:0000256" key="10">
    <source>
        <dbReference type="ARBA" id="ARBA00022614"/>
    </source>
</evidence>
<evidence type="ECO:0000256" key="2">
    <source>
        <dbReference type="ARBA" id="ARBA00004191"/>
    </source>
</evidence>
<dbReference type="FunFam" id="1.10.510.10:FF:000044">
    <property type="entry name" value="Putative LRR receptor-like serine/threonine-protein kinase"/>
    <property type="match status" value="1"/>
</dbReference>
<evidence type="ECO:0000256" key="26">
    <source>
        <dbReference type="ARBA" id="ARBA00048679"/>
    </source>
</evidence>
<evidence type="ECO:0000256" key="17">
    <source>
        <dbReference type="ARBA" id="ARBA00022821"/>
    </source>
</evidence>
<keyword evidence="32" id="KW-1185">Reference proteome</keyword>
<dbReference type="InterPro" id="IPR051716">
    <property type="entry name" value="Plant_RL_S/T_kinase"/>
</dbReference>
<dbReference type="PANTHER" id="PTHR48053">
    <property type="entry name" value="LEUCINE RICH REPEAT FAMILY PROTEIN, EXPRESSED"/>
    <property type="match status" value="1"/>
</dbReference>
<dbReference type="FunFam" id="3.80.10.10:FF:000400">
    <property type="entry name" value="Nuclear pore complex protein NUP107"/>
    <property type="match status" value="1"/>
</dbReference>
<feature type="domain" description="Protein kinase" evidence="30">
    <location>
        <begin position="518"/>
        <end position="754"/>
    </location>
</feature>
<evidence type="ECO:0000256" key="27">
    <source>
        <dbReference type="PROSITE-ProRule" id="PRU10141"/>
    </source>
</evidence>
<feature type="compositionally biased region" description="Polar residues" evidence="28">
    <location>
        <begin position="909"/>
        <end position="932"/>
    </location>
</feature>
<dbReference type="InterPro" id="IPR008271">
    <property type="entry name" value="Ser/Thr_kinase_AS"/>
</dbReference>
<feature type="domain" description="Protein kinase" evidence="30">
    <location>
        <begin position="927"/>
        <end position="1229"/>
    </location>
</feature>
<dbReference type="InterPro" id="IPR000719">
    <property type="entry name" value="Prot_kinase_dom"/>
</dbReference>
<feature type="compositionally biased region" description="Low complexity" evidence="28">
    <location>
        <begin position="819"/>
        <end position="832"/>
    </location>
</feature>
<keyword evidence="7" id="KW-0964">Secreted</keyword>
<feature type="binding site" evidence="27">
    <location>
        <position position="546"/>
    </location>
    <ligand>
        <name>ATP</name>
        <dbReference type="ChEBI" id="CHEBI:30616"/>
    </ligand>
</feature>
<dbReference type="Pfam" id="PF23598">
    <property type="entry name" value="LRR_14"/>
    <property type="match status" value="1"/>
</dbReference>
<feature type="compositionally biased region" description="Low complexity" evidence="28">
    <location>
        <begin position="747"/>
        <end position="796"/>
    </location>
</feature>
<evidence type="ECO:0000256" key="28">
    <source>
        <dbReference type="SAM" id="MobiDB-lite"/>
    </source>
</evidence>
<dbReference type="PROSITE" id="PS51450">
    <property type="entry name" value="LRR"/>
    <property type="match status" value="1"/>
</dbReference>
<feature type="compositionally biased region" description="Low complexity" evidence="28">
    <location>
        <begin position="839"/>
        <end position="853"/>
    </location>
</feature>
<feature type="chain" id="PRO_5020035577" description="non-specific serine/threonine protein kinase" evidence="29">
    <location>
        <begin position="23"/>
        <end position="1288"/>
    </location>
</feature>
<accession>A0A4D6NIE2</accession>
<feature type="region of interest" description="Disordered" evidence="28">
    <location>
        <begin position="964"/>
        <end position="988"/>
    </location>
</feature>
<dbReference type="InterPro" id="IPR008266">
    <property type="entry name" value="Tyr_kinase_AS"/>
</dbReference>
<organism evidence="31 32">
    <name type="scientific">Vigna unguiculata</name>
    <name type="common">Cowpea</name>
    <dbReference type="NCBI Taxonomy" id="3917"/>
    <lineage>
        <taxon>Eukaryota</taxon>
        <taxon>Viridiplantae</taxon>
        <taxon>Streptophyta</taxon>
        <taxon>Embryophyta</taxon>
        <taxon>Tracheophyta</taxon>
        <taxon>Spermatophyta</taxon>
        <taxon>Magnoliopsida</taxon>
        <taxon>eudicotyledons</taxon>
        <taxon>Gunneridae</taxon>
        <taxon>Pentapetalae</taxon>
        <taxon>rosids</taxon>
        <taxon>fabids</taxon>
        <taxon>Fabales</taxon>
        <taxon>Fabaceae</taxon>
        <taxon>Papilionoideae</taxon>
        <taxon>50 kb inversion clade</taxon>
        <taxon>NPAAA clade</taxon>
        <taxon>indigoferoid/millettioid clade</taxon>
        <taxon>Phaseoleae</taxon>
        <taxon>Vigna</taxon>
    </lineage>
</organism>
<evidence type="ECO:0000256" key="24">
    <source>
        <dbReference type="ARBA" id="ARBA00038043"/>
    </source>
</evidence>
<dbReference type="GO" id="GO:0099402">
    <property type="term" value="P:plant organ development"/>
    <property type="evidence" value="ECO:0007669"/>
    <property type="project" value="UniProtKB-ARBA"/>
</dbReference>
<dbReference type="Proteomes" id="UP000501690">
    <property type="component" value="Linkage Group LG10"/>
</dbReference>
<feature type="compositionally biased region" description="Polar residues" evidence="28">
    <location>
        <begin position="797"/>
        <end position="813"/>
    </location>
</feature>
<evidence type="ECO:0000259" key="30">
    <source>
        <dbReference type="PROSITE" id="PS50011"/>
    </source>
</evidence>
<evidence type="ECO:0000256" key="6">
    <source>
        <dbReference type="ARBA" id="ARBA00022512"/>
    </source>
</evidence>
<dbReference type="Gene3D" id="3.30.200.20">
    <property type="entry name" value="Phosphorylase Kinase, domain 1"/>
    <property type="match status" value="2"/>
</dbReference>
<reference evidence="31 32" key="1">
    <citation type="submission" date="2019-04" db="EMBL/GenBank/DDBJ databases">
        <title>An improved genome assembly and genetic linkage map for asparagus bean, Vigna unguiculata ssp. sesquipedialis.</title>
        <authorList>
            <person name="Xia Q."/>
            <person name="Zhang R."/>
            <person name="Dong Y."/>
        </authorList>
    </citation>
    <scope>NUCLEOTIDE SEQUENCE [LARGE SCALE GENOMIC DNA]</scope>
    <source>
        <tissue evidence="31">Leaf</tissue>
    </source>
</reference>
<evidence type="ECO:0000256" key="29">
    <source>
        <dbReference type="SAM" id="SignalP"/>
    </source>
</evidence>
<keyword evidence="11" id="KW-0808">Transferase</keyword>
<evidence type="ECO:0000256" key="1">
    <source>
        <dbReference type="ARBA" id="ARBA00004170"/>
    </source>
</evidence>
<dbReference type="PANTHER" id="PTHR48053:SF126">
    <property type="entry name" value="MDIS1-INTERACTING RECEPTOR LIKE KINASE 2-LIKE ISOFORM X1"/>
    <property type="match status" value="1"/>
</dbReference>
<evidence type="ECO:0000256" key="11">
    <source>
        <dbReference type="ARBA" id="ARBA00022679"/>
    </source>
</evidence>
<feature type="compositionally biased region" description="Polar residues" evidence="28">
    <location>
        <begin position="1245"/>
        <end position="1259"/>
    </location>
</feature>
<name>A0A4D6NIE2_VIGUN</name>
<dbReference type="InterPro" id="IPR001245">
    <property type="entry name" value="Ser-Thr/Tyr_kinase_cat_dom"/>
</dbReference>
<comment type="catalytic activity">
    <reaction evidence="26">
        <text>L-seryl-[protein] + ATP = O-phospho-L-seryl-[protein] + ADP + H(+)</text>
        <dbReference type="Rhea" id="RHEA:17989"/>
        <dbReference type="Rhea" id="RHEA-COMP:9863"/>
        <dbReference type="Rhea" id="RHEA-COMP:11604"/>
        <dbReference type="ChEBI" id="CHEBI:15378"/>
        <dbReference type="ChEBI" id="CHEBI:29999"/>
        <dbReference type="ChEBI" id="CHEBI:30616"/>
        <dbReference type="ChEBI" id="CHEBI:83421"/>
        <dbReference type="ChEBI" id="CHEBI:456216"/>
        <dbReference type="EC" id="2.7.11.1"/>
    </reaction>
</comment>
<dbReference type="PROSITE" id="PS00107">
    <property type="entry name" value="PROTEIN_KINASE_ATP"/>
    <property type="match status" value="1"/>
</dbReference>
<evidence type="ECO:0000256" key="3">
    <source>
        <dbReference type="ARBA" id="ARBA00004236"/>
    </source>
</evidence>
<evidence type="ECO:0000256" key="20">
    <source>
        <dbReference type="ARBA" id="ARBA00023136"/>
    </source>
</evidence>
<dbReference type="PROSITE" id="PS00108">
    <property type="entry name" value="PROTEIN_KINASE_ST"/>
    <property type="match status" value="1"/>
</dbReference>
<keyword evidence="21" id="KW-1015">Disulfide bond</keyword>
<keyword evidence="9" id="KW-0597">Phosphoprotein</keyword>
<keyword evidence="20" id="KW-0472">Membrane</keyword>
<feature type="compositionally biased region" description="Low complexity" evidence="28">
    <location>
        <begin position="879"/>
        <end position="902"/>
    </location>
</feature>
<dbReference type="InterPro" id="IPR032675">
    <property type="entry name" value="LRR_dom_sf"/>
</dbReference>
<keyword evidence="19" id="KW-1133">Transmembrane helix</keyword>
<keyword evidence="12" id="KW-0812">Transmembrane</keyword>
<keyword evidence="15 27" id="KW-0547">Nucleotide-binding</keyword>
<dbReference type="PROSITE" id="PS00109">
    <property type="entry name" value="PROTEIN_KINASE_TYR"/>
    <property type="match status" value="1"/>
</dbReference>
<dbReference type="InterPro" id="IPR055414">
    <property type="entry name" value="LRR_R13L4/SHOC2-like"/>
</dbReference>
<keyword evidence="6" id="KW-0134">Cell wall</keyword>
<dbReference type="Pfam" id="PF00560">
    <property type="entry name" value="LRR_1"/>
    <property type="match status" value="3"/>
</dbReference>
<dbReference type="Pfam" id="PF00069">
    <property type="entry name" value="Pkinase"/>
    <property type="match status" value="2"/>
</dbReference>
<evidence type="ECO:0000256" key="23">
    <source>
        <dbReference type="ARBA" id="ARBA00023180"/>
    </source>
</evidence>
<dbReference type="InterPro" id="IPR003591">
    <property type="entry name" value="Leu-rich_rpt_typical-subtyp"/>
</dbReference>
<dbReference type="SMART" id="SM00369">
    <property type="entry name" value="LRR_TYP"/>
    <property type="match status" value="7"/>
</dbReference>
<keyword evidence="14" id="KW-0677">Repeat</keyword>
<dbReference type="InterPro" id="IPR017441">
    <property type="entry name" value="Protein_kinase_ATP_BS"/>
</dbReference>
<evidence type="ECO:0000256" key="13">
    <source>
        <dbReference type="ARBA" id="ARBA00022729"/>
    </source>
</evidence>
<dbReference type="FunFam" id="3.30.200.20:FF:000309">
    <property type="entry name" value="Leucine-rich repeat receptor protein kinase MSP1"/>
    <property type="match status" value="1"/>
</dbReference>
<evidence type="ECO:0000256" key="22">
    <source>
        <dbReference type="ARBA" id="ARBA00023170"/>
    </source>
</evidence>